<keyword evidence="2" id="KW-1185">Reference proteome</keyword>
<evidence type="ECO:0000313" key="2">
    <source>
        <dbReference type="Proteomes" id="UP001732700"/>
    </source>
</evidence>
<name>A0ACD5ZRX1_AVESA</name>
<sequence>MILTAATVLALDELLICHDVSALIRFFLFFLCLLTTSTTLYLTKNRSRTVYLVDYACFRPNSNYRISKAAWIESIHHSQSKDDSRFLGFLECISERSGLGDETYLPPCHHYIPPCYSLSEARADAELTIFTTIDDLLMKTSINTDAIAVLVVNCSLFNPTPSFSDMIMRRYKLRGDICNVQLSGMGCSAGLIAVGLAKNVLQSAPSNTHALVVSTEIITGNYYTGMKREMQLTNLLFRTGGSAVLLSTSRAEARFQLAHIIRKSTSSDDNAYRCVIHEEDDEGNLGINLSKDLVAVAGKALRANVATIGPLILPVSVQISFFMSFISRWVQNGTTSKLYVPDFSNAFHHLCIHAGGRAVVDAVQRSLGLLDEHVEPSRMTLHRFGNTSSSSLWYELAYSEAKGRMRKGDRVWMITFGSGYKCNSAVWKCIQPAKSADRAWEDCIYRYPVNVPKGV</sequence>
<proteinExistence type="predicted"/>
<reference evidence="1" key="2">
    <citation type="submission" date="2025-09" db="UniProtKB">
        <authorList>
            <consortium name="EnsemblPlants"/>
        </authorList>
    </citation>
    <scope>IDENTIFICATION</scope>
</reference>
<accession>A0ACD5ZRX1</accession>
<evidence type="ECO:0000313" key="1">
    <source>
        <dbReference type="EnsemblPlants" id="AVESA.00010b.r2.7AG1212590.1.CDS.1"/>
    </source>
</evidence>
<reference evidence="1" key="1">
    <citation type="submission" date="2021-05" db="EMBL/GenBank/DDBJ databases">
        <authorList>
            <person name="Scholz U."/>
            <person name="Mascher M."/>
            <person name="Fiebig A."/>
        </authorList>
    </citation>
    <scope>NUCLEOTIDE SEQUENCE [LARGE SCALE GENOMIC DNA]</scope>
</reference>
<dbReference type="EnsemblPlants" id="AVESA.00010b.r2.7AG1212590.1">
    <property type="protein sequence ID" value="AVESA.00010b.r2.7AG1212590.1.CDS.1"/>
    <property type="gene ID" value="AVESA.00010b.r2.7AG1212590"/>
</dbReference>
<dbReference type="Proteomes" id="UP001732700">
    <property type="component" value="Chromosome 7A"/>
</dbReference>
<protein>
    <submittedName>
        <fullName evidence="1">Uncharacterized protein</fullName>
    </submittedName>
</protein>
<organism evidence="1 2">
    <name type="scientific">Avena sativa</name>
    <name type="common">Oat</name>
    <dbReference type="NCBI Taxonomy" id="4498"/>
    <lineage>
        <taxon>Eukaryota</taxon>
        <taxon>Viridiplantae</taxon>
        <taxon>Streptophyta</taxon>
        <taxon>Embryophyta</taxon>
        <taxon>Tracheophyta</taxon>
        <taxon>Spermatophyta</taxon>
        <taxon>Magnoliopsida</taxon>
        <taxon>Liliopsida</taxon>
        <taxon>Poales</taxon>
        <taxon>Poaceae</taxon>
        <taxon>BOP clade</taxon>
        <taxon>Pooideae</taxon>
        <taxon>Poodae</taxon>
        <taxon>Poeae</taxon>
        <taxon>Poeae Chloroplast Group 1 (Aveneae type)</taxon>
        <taxon>Aveninae</taxon>
        <taxon>Avena</taxon>
    </lineage>
</organism>